<proteinExistence type="predicted"/>
<keyword evidence="2" id="KW-0472">Membrane</keyword>
<feature type="transmembrane region" description="Helical" evidence="2">
    <location>
        <begin position="75"/>
        <end position="96"/>
    </location>
</feature>
<evidence type="ECO:0000256" key="1">
    <source>
        <dbReference type="SAM" id="MobiDB-lite"/>
    </source>
</evidence>
<dbReference type="InterPro" id="IPR010266">
    <property type="entry name" value="NnrS"/>
</dbReference>
<feature type="transmembrane region" description="Helical" evidence="2">
    <location>
        <begin position="108"/>
        <end position="127"/>
    </location>
</feature>
<reference evidence="3" key="1">
    <citation type="submission" date="2020-03" db="EMBL/GenBank/DDBJ databases">
        <title>Genome of Pelagibius litoralis DSM 21314T.</title>
        <authorList>
            <person name="Wang G."/>
        </authorList>
    </citation>
    <scope>NUCLEOTIDE SEQUENCE</scope>
    <source>
        <strain evidence="3">DSM 21314</strain>
    </source>
</reference>
<keyword evidence="2" id="KW-1133">Transmembrane helix</keyword>
<feature type="region of interest" description="Disordered" evidence="1">
    <location>
        <begin position="1"/>
        <end position="21"/>
    </location>
</feature>
<feature type="transmembrane region" description="Helical" evidence="2">
    <location>
        <begin position="345"/>
        <end position="364"/>
    </location>
</feature>
<dbReference type="AlphaFoldDB" id="A0A967KAU7"/>
<dbReference type="EMBL" id="JAAQPH010000027">
    <property type="protein sequence ID" value="NIA71833.1"/>
    <property type="molecule type" value="Genomic_DNA"/>
</dbReference>
<feature type="transmembrane region" description="Helical" evidence="2">
    <location>
        <begin position="376"/>
        <end position="396"/>
    </location>
</feature>
<comment type="caution">
    <text evidence="3">The sequence shown here is derived from an EMBL/GenBank/DDBJ whole genome shotgun (WGS) entry which is preliminary data.</text>
</comment>
<evidence type="ECO:0000313" key="3">
    <source>
        <dbReference type="EMBL" id="NIA71833.1"/>
    </source>
</evidence>
<keyword evidence="4" id="KW-1185">Reference proteome</keyword>
<feature type="transmembrane region" description="Helical" evidence="2">
    <location>
        <begin position="164"/>
        <end position="183"/>
    </location>
</feature>
<sequence length="405" mass="42182">MTTVLSETTENGEAGKAATATTPGGRRLAYNGPAIFSQGFRPFFLAAGVLAVVALPLWMLQFLGAVTLPGVPDPLAWHIHEMLFGYLSAALAGFLLTAIPNWTGRLPIAGRALMALFGLWLAGRTAMLLDAGGAAGIAVALAFLVALSAVVWREVIAAGNHRNLPICLLVTTLAAAQAVFLIGEVALGMRIGFATAAMMILLVGGRIIPSFTTNWLKKQQATSLPAPFGSYDKIALGISLVALVCWVALPEAAVTGAGFTIAAAANLWRLARWRGPATLREPLLLVLHIAFAWLPLAFALFALSILAPDHVSGQQALHALGAGGIGMMTLAVMTRAALGHSGQALQAGAATSAAYVLVFLGAAARVAADWTTEPTAILHLGAASWTIGFLIFVLRFTPILAIRRS</sequence>
<feature type="transmembrane region" description="Helical" evidence="2">
    <location>
        <begin position="255"/>
        <end position="271"/>
    </location>
</feature>
<feature type="transmembrane region" description="Helical" evidence="2">
    <location>
        <begin position="43"/>
        <end position="63"/>
    </location>
</feature>
<gene>
    <name evidence="3" type="ORF">HBA54_24865</name>
</gene>
<dbReference type="Proteomes" id="UP000761264">
    <property type="component" value="Unassembled WGS sequence"/>
</dbReference>
<feature type="transmembrane region" description="Helical" evidence="2">
    <location>
        <begin position="319"/>
        <end position="338"/>
    </location>
</feature>
<accession>A0A967KAU7</accession>
<feature type="transmembrane region" description="Helical" evidence="2">
    <location>
        <begin position="189"/>
        <end position="209"/>
    </location>
</feature>
<feature type="compositionally biased region" description="Low complexity" evidence="1">
    <location>
        <begin position="7"/>
        <end position="21"/>
    </location>
</feature>
<dbReference type="RefSeq" id="WP_167230105.1">
    <property type="nucleotide sequence ID" value="NZ_JAAQPH010000027.1"/>
</dbReference>
<evidence type="ECO:0000256" key="2">
    <source>
        <dbReference type="SAM" id="Phobius"/>
    </source>
</evidence>
<dbReference type="Pfam" id="PF05940">
    <property type="entry name" value="NnrS"/>
    <property type="match status" value="1"/>
</dbReference>
<feature type="transmembrane region" description="Helical" evidence="2">
    <location>
        <begin position="133"/>
        <end position="152"/>
    </location>
</feature>
<organism evidence="3 4">
    <name type="scientific">Pelagibius litoralis</name>
    <dbReference type="NCBI Taxonomy" id="374515"/>
    <lineage>
        <taxon>Bacteria</taxon>
        <taxon>Pseudomonadati</taxon>
        <taxon>Pseudomonadota</taxon>
        <taxon>Alphaproteobacteria</taxon>
        <taxon>Rhodospirillales</taxon>
        <taxon>Rhodovibrionaceae</taxon>
        <taxon>Pelagibius</taxon>
    </lineage>
</organism>
<evidence type="ECO:0000313" key="4">
    <source>
        <dbReference type="Proteomes" id="UP000761264"/>
    </source>
</evidence>
<protein>
    <submittedName>
        <fullName evidence="3">NnrS family protein</fullName>
    </submittedName>
</protein>
<feature type="transmembrane region" description="Helical" evidence="2">
    <location>
        <begin position="230"/>
        <end position="249"/>
    </location>
</feature>
<feature type="transmembrane region" description="Helical" evidence="2">
    <location>
        <begin position="283"/>
        <end position="307"/>
    </location>
</feature>
<name>A0A967KAU7_9PROT</name>
<keyword evidence="2" id="KW-0812">Transmembrane</keyword>